<feature type="transmembrane region" description="Helical" evidence="6">
    <location>
        <begin position="501"/>
        <end position="526"/>
    </location>
</feature>
<comment type="caution">
    <text evidence="7">The sequence shown here is derived from an EMBL/GenBank/DDBJ whole genome shotgun (WGS) entry which is preliminary data.</text>
</comment>
<dbReference type="AlphaFoldDB" id="K0KV93"/>
<gene>
    <name evidence="7" type="ORF">BN7_4661</name>
</gene>
<feature type="transmembrane region" description="Helical" evidence="6">
    <location>
        <begin position="74"/>
        <end position="98"/>
    </location>
</feature>
<evidence type="ECO:0000256" key="3">
    <source>
        <dbReference type="ARBA" id="ARBA00022989"/>
    </source>
</evidence>
<dbReference type="EMBL" id="CAIF01000179">
    <property type="protein sequence ID" value="CCH45083.1"/>
    <property type="molecule type" value="Genomic_DNA"/>
</dbReference>
<evidence type="ECO:0000256" key="1">
    <source>
        <dbReference type="ARBA" id="ARBA00004141"/>
    </source>
</evidence>
<dbReference type="InterPro" id="IPR040254">
    <property type="entry name" value="Ecm3-like"/>
</dbReference>
<dbReference type="InterPro" id="IPR004776">
    <property type="entry name" value="Mem_transp_PIN-like"/>
</dbReference>
<dbReference type="HOGENOM" id="CLU_021924_0_1_1"/>
<organism evidence="7 8">
    <name type="scientific">Wickerhamomyces ciferrii (strain ATCC 14091 / BCRC 22168 / CBS 111 / JCM 3599 / NBRC 0793 / NRRL Y-1031 F-60-10)</name>
    <name type="common">Yeast</name>
    <name type="synonym">Pichia ciferrii</name>
    <dbReference type="NCBI Taxonomy" id="1206466"/>
    <lineage>
        <taxon>Eukaryota</taxon>
        <taxon>Fungi</taxon>
        <taxon>Dikarya</taxon>
        <taxon>Ascomycota</taxon>
        <taxon>Saccharomycotina</taxon>
        <taxon>Saccharomycetes</taxon>
        <taxon>Phaffomycetales</taxon>
        <taxon>Wickerhamomycetaceae</taxon>
        <taxon>Wickerhamomyces</taxon>
    </lineage>
</organism>
<dbReference type="PANTHER" id="PTHR31274">
    <property type="entry name" value="PROTEIN ECM3"/>
    <property type="match status" value="1"/>
</dbReference>
<keyword evidence="4 6" id="KW-0472">Membrane</keyword>
<sequence>MSDSISIGAIIFIAVKPIVKIYLIVFLGWLLVKNNILTMETSRGISNMVVNALLPCLSFNKIVTNLSGSQIKEIGVVVLSAIVIFGTGGALAALASFITPVPKKWVWGLIFGGIFANISDLPIAYIQSMGTGIVFDSKDADKGVALSCVFLACQQFLMMNMGMFQIVGLDFREPEKKKDEENNVGNGDVDQLSKNETPTEKDEDFKVRPLVHKNTDEEEEDNDSDAISERSYATNRSGRSNIRSTQNISRRRRSSAVSGYSIDRIRSNESGYSSRSKRKPQNMKSLIDEYSEADRIRSQHLDLAKTVSKTQEIGLNLDIEDDESERTPTRYRQFIEKYNLYWFDYMIVNLGRPASVVLIISITVTMIPWLRALFVNNSIEIHSAPDKLPPLNFIMDFTSYIGVASIPMGLLLLGGTIARLEIHEIPKGFWKTSLFLTLARLVIMPILGVLWTNRLYSAGWIEDDVSRFILIISWAVPSATAQVYFTAFYTPLEGDHIQMDCLAIFLMMQYPILAITLAITVCYALKVNLGY</sequence>
<proteinExistence type="predicted"/>
<evidence type="ECO:0000313" key="8">
    <source>
        <dbReference type="Proteomes" id="UP000009328"/>
    </source>
</evidence>
<dbReference type="InParanoid" id="K0KV93"/>
<evidence type="ECO:0000256" key="6">
    <source>
        <dbReference type="SAM" id="Phobius"/>
    </source>
</evidence>
<feature type="compositionally biased region" description="Acidic residues" evidence="5">
    <location>
        <begin position="216"/>
        <end position="226"/>
    </location>
</feature>
<dbReference type="PANTHER" id="PTHR31274:SF1">
    <property type="entry name" value="AGL149CP"/>
    <property type="match status" value="1"/>
</dbReference>
<evidence type="ECO:0000256" key="2">
    <source>
        <dbReference type="ARBA" id="ARBA00022692"/>
    </source>
</evidence>
<dbReference type="Pfam" id="PF03547">
    <property type="entry name" value="Mem_trans"/>
    <property type="match status" value="1"/>
</dbReference>
<evidence type="ECO:0000256" key="4">
    <source>
        <dbReference type="ARBA" id="ARBA00023136"/>
    </source>
</evidence>
<feature type="transmembrane region" description="Helical" evidence="6">
    <location>
        <begin position="434"/>
        <end position="456"/>
    </location>
</feature>
<dbReference type="eggNOG" id="ENOG502QU6H">
    <property type="taxonomic scope" value="Eukaryota"/>
</dbReference>
<name>K0KV93_WICCF</name>
<keyword evidence="8" id="KW-1185">Reference proteome</keyword>
<protein>
    <submittedName>
        <fullName evidence="7">Membrane protein</fullName>
    </submittedName>
</protein>
<evidence type="ECO:0000313" key="7">
    <source>
        <dbReference type="EMBL" id="CCH45083.1"/>
    </source>
</evidence>
<feature type="compositionally biased region" description="Polar residues" evidence="5">
    <location>
        <begin position="231"/>
        <end position="248"/>
    </location>
</feature>
<feature type="transmembrane region" description="Helical" evidence="6">
    <location>
        <begin position="356"/>
        <end position="374"/>
    </location>
</feature>
<evidence type="ECO:0000256" key="5">
    <source>
        <dbReference type="SAM" id="MobiDB-lite"/>
    </source>
</evidence>
<feature type="transmembrane region" description="Helical" evidence="6">
    <location>
        <begin position="6"/>
        <end position="32"/>
    </location>
</feature>
<keyword evidence="3 6" id="KW-1133">Transmembrane helix</keyword>
<dbReference type="GO" id="GO:0055085">
    <property type="term" value="P:transmembrane transport"/>
    <property type="evidence" value="ECO:0007669"/>
    <property type="project" value="InterPro"/>
</dbReference>
<feature type="transmembrane region" description="Helical" evidence="6">
    <location>
        <begin position="468"/>
        <end position="489"/>
    </location>
</feature>
<feature type="transmembrane region" description="Helical" evidence="6">
    <location>
        <begin position="44"/>
        <end position="62"/>
    </location>
</feature>
<feature type="compositionally biased region" description="Basic and acidic residues" evidence="5">
    <location>
        <begin position="191"/>
        <end position="207"/>
    </location>
</feature>
<feature type="transmembrane region" description="Helical" evidence="6">
    <location>
        <begin position="144"/>
        <end position="169"/>
    </location>
</feature>
<feature type="transmembrane region" description="Helical" evidence="6">
    <location>
        <begin position="105"/>
        <end position="124"/>
    </location>
</feature>
<comment type="subcellular location">
    <subcellularLocation>
        <location evidence="1">Membrane</location>
        <topology evidence="1">Multi-pass membrane protein</topology>
    </subcellularLocation>
</comment>
<accession>K0KV93</accession>
<keyword evidence="2 6" id="KW-0812">Transmembrane</keyword>
<dbReference type="FunCoup" id="K0KV93">
    <property type="interactions" value="69"/>
</dbReference>
<dbReference type="GO" id="GO:0016020">
    <property type="term" value="C:membrane"/>
    <property type="evidence" value="ECO:0007669"/>
    <property type="project" value="UniProtKB-SubCell"/>
</dbReference>
<reference evidence="7 8" key="1">
    <citation type="journal article" date="2012" name="Eukaryot. Cell">
        <title>Draft genome sequence of Wickerhamomyces ciferrii NRRL Y-1031 F-60-10.</title>
        <authorList>
            <person name="Schneider J."/>
            <person name="Andrea H."/>
            <person name="Blom J."/>
            <person name="Jaenicke S."/>
            <person name="Ruckert C."/>
            <person name="Schorsch C."/>
            <person name="Szczepanowski R."/>
            <person name="Farwick M."/>
            <person name="Goesmann A."/>
            <person name="Puhler A."/>
            <person name="Schaffer S."/>
            <person name="Tauch A."/>
            <person name="Kohler T."/>
            <person name="Brinkrolf K."/>
        </authorList>
    </citation>
    <scope>NUCLEOTIDE SEQUENCE [LARGE SCALE GENOMIC DNA]</scope>
    <source>
        <strain evidence="8">ATCC 14091 / BCRC 22168 / CBS 111 / JCM 3599 / NBRC 0793 / NRRL Y-1031 F-60-10</strain>
    </source>
</reference>
<dbReference type="STRING" id="1206466.K0KV93"/>
<feature type="region of interest" description="Disordered" evidence="5">
    <location>
        <begin position="177"/>
        <end position="262"/>
    </location>
</feature>
<feature type="transmembrane region" description="Helical" evidence="6">
    <location>
        <begin position="394"/>
        <end position="413"/>
    </location>
</feature>
<dbReference type="Proteomes" id="UP000009328">
    <property type="component" value="Unassembled WGS sequence"/>
</dbReference>